<evidence type="ECO:0000256" key="4">
    <source>
        <dbReference type="ARBA" id="ARBA00022989"/>
    </source>
</evidence>
<gene>
    <name evidence="9" type="ORF">DM01DRAFT_1318936</name>
</gene>
<dbReference type="GO" id="GO:0090158">
    <property type="term" value="P:endoplasmic reticulum membrane organization"/>
    <property type="evidence" value="ECO:0007669"/>
    <property type="project" value="TreeGrafter"/>
</dbReference>
<keyword evidence="3" id="KW-0812">Transmembrane</keyword>
<dbReference type="STRING" id="101127.A0A1X2GP17"/>
<evidence type="ECO:0000256" key="6">
    <source>
        <dbReference type="SAM" id="Coils"/>
    </source>
</evidence>
<evidence type="ECO:0000256" key="5">
    <source>
        <dbReference type="ARBA" id="ARBA00023136"/>
    </source>
</evidence>
<feature type="coiled-coil region" evidence="6">
    <location>
        <begin position="269"/>
        <end position="408"/>
    </location>
</feature>
<dbReference type="InterPro" id="IPR008962">
    <property type="entry name" value="PapD-like_sf"/>
</dbReference>
<keyword evidence="6" id="KW-0175">Coiled coil</keyword>
<comment type="caution">
    <text evidence="9">The sequence shown here is derived from an EMBL/GenBank/DDBJ whole genome shotgun (WGS) entry which is preliminary data.</text>
</comment>
<dbReference type="GO" id="GO:0033149">
    <property type="term" value="F:FFAT motif binding"/>
    <property type="evidence" value="ECO:0007669"/>
    <property type="project" value="TreeGrafter"/>
</dbReference>
<dbReference type="Proteomes" id="UP000242146">
    <property type="component" value="Unassembled WGS sequence"/>
</dbReference>
<evidence type="ECO:0000256" key="1">
    <source>
        <dbReference type="ARBA" id="ARBA00004211"/>
    </source>
</evidence>
<dbReference type="OrthoDB" id="264603at2759"/>
<feature type="region of interest" description="Disordered" evidence="7">
    <location>
        <begin position="186"/>
        <end position="259"/>
    </location>
</feature>
<sequence length="536" mass="60346">MTTVILTPPNVLGFKRPLTQPIEEYLKVTNNGPVPIAFKVKTTAPKRYCVKPNSGIIEPNVSIDVQVVFQPFKEEPALDTKCKDKFMVQTAPIEESWRGYSMMELWGIVEAEYRSIIGQKKIKCTFLPPDHSIPEEEPFETTPFVVPEKQQLPKEETDMYSVTSKQQHLSATSLTASLPAIIDAAKRATEKSRESMHSQRSMASHLEDDDDQVDPMLASVRDSPPTLSTDAIPPPVPPPASASFMPELPPSTTSLNSDRLSGPRLDAYHSHLQQQLTDARAAADRLEQTNQQQQAQCNTLEEQHRALEAQIAQQTTQITQLITAKEQATEHHDRLTKEKTQLTAGMDQLSLGMDQLTKKNNQLMKDTELLVQENDQLIIDKDQLLKDKAQLMIEKDQLLKDKTQLANENGQLMIEKDQLLKDKTKIANDSDQLLKDKAQLDQLIIEKDQLVKDKAHLAKENERLQSEHDQLTADRLIKDRSTQASDPPSPYHHHQATLAMQNSAALTNINVPMEGYPPQVLMTVSGLVFLLTYLFF</sequence>
<organism evidence="9 10">
    <name type="scientific">Hesseltinella vesiculosa</name>
    <dbReference type="NCBI Taxonomy" id="101127"/>
    <lineage>
        <taxon>Eukaryota</taxon>
        <taxon>Fungi</taxon>
        <taxon>Fungi incertae sedis</taxon>
        <taxon>Mucoromycota</taxon>
        <taxon>Mucoromycotina</taxon>
        <taxon>Mucoromycetes</taxon>
        <taxon>Mucorales</taxon>
        <taxon>Cunninghamellaceae</taxon>
        <taxon>Hesseltinella</taxon>
    </lineage>
</organism>
<dbReference type="EMBL" id="MCGT01000007">
    <property type="protein sequence ID" value="ORX58164.1"/>
    <property type="molecule type" value="Genomic_DNA"/>
</dbReference>
<dbReference type="GO" id="GO:0005886">
    <property type="term" value="C:plasma membrane"/>
    <property type="evidence" value="ECO:0007669"/>
    <property type="project" value="TreeGrafter"/>
</dbReference>
<dbReference type="PANTHER" id="PTHR10809:SF6">
    <property type="entry name" value="AT11025P-RELATED"/>
    <property type="match status" value="1"/>
</dbReference>
<reference evidence="9 10" key="1">
    <citation type="submission" date="2016-07" db="EMBL/GenBank/DDBJ databases">
        <title>Pervasive Adenine N6-methylation of Active Genes in Fungi.</title>
        <authorList>
            <consortium name="DOE Joint Genome Institute"/>
            <person name="Mondo S.J."/>
            <person name="Dannebaum R.O."/>
            <person name="Kuo R.C."/>
            <person name="Labutti K."/>
            <person name="Haridas S."/>
            <person name="Kuo A."/>
            <person name="Salamov A."/>
            <person name="Ahrendt S.R."/>
            <person name="Lipzen A."/>
            <person name="Sullivan W."/>
            <person name="Andreopoulos W.B."/>
            <person name="Clum A."/>
            <person name="Lindquist E."/>
            <person name="Daum C."/>
            <person name="Ramamoorthy G.K."/>
            <person name="Gryganskyi A."/>
            <person name="Culley D."/>
            <person name="Magnuson J.K."/>
            <person name="James T.Y."/>
            <person name="O'Malley M.A."/>
            <person name="Stajich J.E."/>
            <person name="Spatafora J.W."/>
            <person name="Visel A."/>
            <person name="Grigoriev I.V."/>
        </authorList>
    </citation>
    <scope>NUCLEOTIDE SEQUENCE [LARGE SCALE GENOMIC DNA]</scope>
    <source>
        <strain evidence="9 10">NRRL 3301</strain>
    </source>
</reference>
<evidence type="ECO:0000259" key="8">
    <source>
        <dbReference type="PROSITE" id="PS50202"/>
    </source>
</evidence>
<evidence type="ECO:0000256" key="7">
    <source>
        <dbReference type="SAM" id="MobiDB-lite"/>
    </source>
</evidence>
<proteinExistence type="inferred from homology"/>
<keyword evidence="4" id="KW-1133">Transmembrane helix</keyword>
<dbReference type="InterPro" id="IPR013783">
    <property type="entry name" value="Ig-like_fold"/>
</dbReference>
<evidence type="ECO:0000256" key="3">
    <source>
        <dbReference type="ARBA" id="ARBA00022692"/>
    </source>
</evidence>
<keyword evidence="5" id="KW-0472">Membrane</keyword>
<evidence type="ECO:0000313" key="9">
    <source>
        <dbReference type="EMBL" id="ORX58164.1"/>
    </source>
</evidence>
<dbReference type="InterPro" id="IPR016763">
    <property type="entry name" value="VAP"/>
</dbReference>
<dbReference type="GO" id="GO:0005789">
    <property type="term" value="C:endoplasmic reticulum membrane"/>
    <property type="evidence" value="ECO:0007669"/>
    <property type="project" value="InterPro"/>
</dbReference>
<feature type="domain" description="MSP" evidence="8">
    <location>
        <begin position="3"/>
        <end position="127"/>
    </location>
</feature>
<feature type="compositionally biased region" description="Polar residues" evidence="7">
    <location>
        <begin position="250"/>
        <end position="259"/>
    </location>
</feature>
<feature type="compositionally biased region" description="Basic and acidic residues" evidence="7">
    <location>
        <begin position="186"/>
        <end position="197"/>
    </location>
</feature>
<name>A0A1X2GP17_9FUNG</name>
<evidence type="ECO:0000256" key="2">
    <source>
        <dbReference type="ARBA" id="ARBA00008932"/>
    </source>
</evidence>
<dbReference type="PROSITE" id="PS50202">
    <property type="entry name" value="MSP"/>
    <property type="match status" value="1"/>
</dbReference>
<dbReference type="PANTHER" id="PTHR10809">
    <property type="entry name" value="VESICLE-ASSOCIATED MEMBRANE PROTEIN-ASSOCIATED PROTEIN"/>
    <property type="match status" value="1"/>
</dbReference>
<dbReference type="Gene3D" id="2.60.40.10">
    <property type="entry name" value="Immunoglobulins"/>
    <property type="match status" value="1"/>
</dbReference>
<dbReference type="AlphaFoldDB" id="A0A1X2GP17"/>
<comment type="subcellular location">
    <subcellularLocation>
        <location evidence="1">Membrane</location>
        <topology evidence="1">Single-pass type IV membrane protein</topology>
    </subcellularLocation>
</comment>
<dbReference type="GO" id="GO:0061817">
    <property type="term" value="P:endoplasmic reticulum-plasma membrane tethering"/>
    <property type="evidence" value="ECO:0007669"/>
    <property type="project" value="TreeGrafter"/>
</dbReference>
<dbReference type="Pfam" id="PF00635">
    <property type="entry name" value="Motile_Sperm"/>
    <property type="match status" value="1"/>
</dbReference>
<evidence type="ECO:0000313" key="10">
    <source>
        <dbReference type="Proteomes" id="UP000242146"/>
    </source>
</evidence>
<keyword evidence="10" id="KW-1185">Reference proteome</keyword>
<dbReference type="InterPro" id="IPR000535">
    <property type="entry name" value="MSP_dom"/>
</dbReference>
<dbReference type="SUPFAM" id="SSF49354">
    <property type="entry name" value="PapD-like"/>
    <property type="match status" value="1"/>
</dbReference>
<accession>A0A1X2GP17</accession>
<protein>
    <recommendedName>
        <fullName evidence="8">MSP domain-containing protein</fullName>
    </recommendedName>
</protein>
<comment type="similarity">
    <text evidence="2">Belongs to the VAMP-associated protein (VAP) (TC 9.B.17) family.</text>
</comment>
<feature type="coiled-coil region" evidence="6">
    <location>
        <begin position="440"/>
        <end position="474"/>
    </location>
</feature>